<dbReference type="AlphaFoldDB" id="A0A2M7UD68"/>
<accession>A0A2M7UD68</accession>
<organism evidence="1 2">
    <name type="scientific">Candidatus Portnoybacteria bacterium CG_4_10_14_0_2_um_filter_43_36</name>
    <dbReference type="NCBI Taxonomy" id="1974798"/>
    <lineage>
        <taxon>Bacteria</taxon>
        <taxon>Candidatus Portnoyibacteriota</taxon>
    </lineage>
</organism>
<name>A0A2M7UD68_9BACT</name>
<proteinExistence type="predicted"/>
<evidence type="ECO:0000313" key="2">
    <source>
        <dbReference type="Proteomes" id="UP000231688"/>
    </source>
</evidence>
<sequence length="65" mass="7686">MNKKMLEKIKNINENDPFLVSITVFNKKGDKLDTFLFASKFPYEEFEGTKKMINKLIDGEKKRNK</sequence>
<gene>
    <name evidence="1" type="ORF">COY10_01950</name>
</gene>
<protein>
    <submittedName>
        <fullName evidence="1">Uncharacterized protein</fullName>
    </submittedName>
</protein>
<evidence type="ECO:0000313" key="1">
    <source>
        <dbReference type="EMBL" id="PIZ69186.1"/>
    </source>
</evidence>
<dbReference type="Proteomes" id="UP000231688">
    <property type="component" value="Unassembled WGS sequence"/>
</dbReference>
<comment type="caution">
    <text evidence="1">The sequence shown here is derived from an EMBL/GenBank/DDBJ whole genome shotgun (WGS) entry which is preliminary data.</text>
</comment>
<dbReference type="EMBL" id="PFOH01000053">
    <property type="protein sequence ID" value="PIZ69186.1"/>
    <property type="molecule type" value="Genomic_DNA"/>
</dbReference>
<reference evidence="2" key="1">
    <citation type="submission" date="2017-09" db="EMBL/GenBank/DDBJ databases">
        <title>Depth-based differentiation of microbial function through sediment-hosted aquifers and enrichment of novel symbionts in the deep terrestrial subsurface.</title>
        <authorList>
            <person name="Probst A.J."/>
            <person name="Ladd B."/>
            <person name="Jarett J.K."/>
            <person name="Geller-Mcgrath D.E."/>
            <person name="Sieber C.M.K."/>
            <person name="Emerson J.B."/>
            <person name="Anantharaman K."/>
            <person name="Thomas B.C."/>
            <person name="Malmstrom R."/>
            <person name="Stieglmeier M."/>
            <person name="Klingl A."/>
            <person name="Woyke T."/>
            <person name="Ryan C.M."/>
            <person name="Banfield J.F."/>
        </authorList>
    </citation>
    <scope>NUCLEOTIDE SEQUENCE [LARGE SCALE GENOMIC DNA]</scope>
</reference>